<dbReference type="AlphaFoldDB" id="A0A6B0TTY1"/>
<evidence type="ECO:0000313" key="1">
    <source>
        <dbReference type="EMBL" id="MXU83449.1"/>
    </source>
</evidence>
<accession>A0A6B0TTY1</accession>
<sequence>MSKLFTGKCTYVCSFLLCQAASQRNLLNCTMRILGSLAMIMRFSALRFCLHDGQSHAASPDIFSVSKNSLRQSWR</sequence>
<proteinExistence type="predicted"/>
<name>A0A6B0TTY1_IXORI</name>
<organism evidence="1">
    <name type="scientific">Ixodes ricinus</name>
    <name type="common">Common tick</name>
    <name type="synonym">Acarus ricinus</name>
    <dbReference type="NCBI Taxonomy" id="34613"/>
    <lineage>
        <taxon>Eukaryota</taxon>
        <taxon>Metazoa</taxon>
        <taxon>Ecdysozoa</taxon>
        <taxon>Arthropoda</taxon>
        <taxon>Chelicerata</taxon>
        <taxon>Arachnida</taxon>
        <taxon>Acari</taxon>
        <taxon>Parasitiformes</taxon>
        <taxon>Ixodida</taxon>
        <taxon>Ixodoidea</taxon>
        <taxon>Ixodidae</taxon>
        <taxon>Ixodinae</taxon>
        <taxon>Ixodes</taxon>
    </lineage>
</organism>
<protein>
    <submittedName>
        <fullName evidence="1">Putative secreted protein</fullName>
    </submittedName>
</protein>
<dbReference type="EMBL" id="GIFC01001366">
    <property type="protein sequence ID" value="MXU83449.1"/>
    <property type="molecule type" value="Transcribed_RNA"/>
</dbReference>
<reference evidence="1" key="1">
    <citation type="submission" date="2019-12" db="EMBL/GenBank/DDBJ databases">
        <title>An insight into the sialome of adult female Ixodes ricinus ticks feeding for 6 days.</title>
        <authorList>
            <person name="Perner J."/>
            <person name="Ribeiro J.M.C."/>
        </authorList>
    </citation>
    <scope>NUCLEOTIDE SEQUENCE</scope>
    <source>
        <strain evidence="1">Semi-engorged</strain>
        <tissue evidence="1">Salivary glands</tissue>
    </source>
</reference>